<dbReference type="AlphaFoldDB" id="A0A343JAH5"/>
<comment type="similarity">
    <text evidence="2">Belongs to the bacterial solute-binding protein 2 family.</text>
</comment>
<comment type="subunit">
    <text evidence="5">The ABC transporter complex is composed of one ATP-binding protein (MglA), two transmembrane proteins (MglC) and a solute-binding protein (MglB).</text>
</comment>
<evidence type="ECO:0000256" key="1">
    <source>
        <dbReference type="ARBA" id="ARBA00004196"/>
    </source>
</evidence>
<evidence type="ECO:0000256" key="4">
    <source>
        <dbReference type="ARBA" id="ARBA00022729"/>
    </source>
</evidence>
<evidence type="ECO:0000256" key="5">
    <source>
        <dbReference type="ARBA" id="ARBA00034323"/>
    </source>
</evidence>
<dbReference type="SUPFAM" id="SSF53822">
    <property type="entry name" value="Periplasmic binding protein-like I"/>
    <property type="match status" value="1"/>
</dbReference>
<dbReference type="RefSeq" id="WP_119864671.1">
    <property type="nucleotide sequence ID" value="NZ_CP016786.1"/>
</dbReference>
<reference evidence="8 9" key="1">
    <citation type="submission" date="2016-08" db="EMBL/GenBank/DDBJ databases">
        <title>Complete Genome Sequence Of The Indigo Reducing Clostridium isatidis DSM15098.</title>
        <authorList>
            <person name="Little G.T."/>
            <person name="Minton N.P."/>
        </authorList>
    </citation>
    <scope>NUCLEOTIDE SEQUENCE [LARGE SCALE GENOMIC DNA]</scope>
    <source>
        <strain evidence="8 9">DSM 15098</strain>
    </source>
</reference>
<dbReference type="GO" id="GO:0030313">
    <property type="term" value="C:cell envelope"/>
    <property type="evidence" value="ECO:0007669"/>
    <property type="project" value="UniProtKB-SubCell"/>
</dbReference>
<dbReference type="Proteomes" id="UP000264883">
    <property type="component" value="Chromosome"/>
</dbReference>
<dbReference type="OrthoDB" id="9769193at2"/>
<evidence type="ECO:0000313" key="9">
    <source>
        <dbReference type="Proteomes" id="UP000264883"/>
    </source>
</evidence>
<accession>A0A343JAH5</accession>
<dbReference type="PANTHER" id="PTHR46847:SF1">
    <property type="entry name" value="D-ALLOSE-BINDING PERIPLASMIC PROTEIN-RELATED"/>
    <property type="match status" value="1"/>
</dbReference>
<dbReference type="EMBL" id="CP016786">
    <property type="protein sequence ID" value="ASW42533.1"/>
    <property type="molecule type" value="Genomic_DNA"/>
</dbReference>
<dbReference type="CDD" id="cd01539">
    <property type="entry name" value="PBP1_GGBP"/>
    <property type="match status" value="1"/>
</dbReference>
<comment type="subcellular location">
    <subcellularLocation>
        <location evidence="1">Cell envelope</location>
    </subcellularLocation>
</comment>
<evidence type="ECO:0000256" key="6">
    <source>
        <dbReference type="ARBA" id="ARBA00034344"/>
    </source>
</evidence>
<dbReference type="Pfam" id="PF13407">
    <property type="entry name" value="Peripla_BP_4"/>
    <property type="match status" value="1"/>
</dbReference>
<dbReference type="GO" id="GO:0030246">
    <property type="term" value="F:carbohydrate binding"/>
    <property type="evidence" value="ECO:0007669"/>
    <property type="project" value="InterPro"/>
</dbReference>
<sequence>MVKRILIINFCISLFLFLCVRNIKVNAQPNGEIVKAAVFFYDEDNAYNIALKENLINLVNNSYKDIELLFYDGKENQELQNNQLNEALKNDVDIIFMNIVDTNKTDNIVDKVKGYNIPLIFFAREPKSFDAIKSYGKSIFIGTDDCELGFVEADMILNQIKNKKLIDRNHNGKLDYILLRGNKESIESSLRSRCTLEKMKSNLEINELYSGNFNWDRKIVKDYLSPLLLLRLQDIDIIISNNDEMALGAIDALQEFGYNLGDEKKYIPVFGIDGIPEARELMQKGIMEGTVIQDSKIMADAIRIIGLNMYQEKNPLEDTDYTFDESGVAIRIPNGGYVLRTEN</sequence>
<dbReference type="InterPro" id="IPR025997">
    <property type="entry name" value="SBP_2_dom"/>
</dbReference>
<protein>
    <recommendedName>
        <fullName evidence="6">D-galactose/methyl-galactoside binding periplasmic protein MglB</fullName>
    </recommendedName>
</protein>
<keyword evidence="3" id="KW-0479">Metal-binding</keyword>
<dbReference type="KEGG" id="cia:BEN51_03280"/>
<feature type="domain" description="Periplasmic binding protein" evidence="7">
    <location>
        <begin position="37"/>
        <end position="301"/>
    </location>
</feature>
<keyword evidence="9" id="KW-1185">Reference proteome</keyword>
<evidence type="ECO:0000256" key="3">
    <source>
        <dbReference type="ARBA" id="ARBA00022723"/>
    </source>
</evidence>
<gene>
    <name evidence="8" type="ORF">BEN51_03280</name>
</gene>
<dbReference type="Gene3D" id="3.40.50.2300">
    <property type="match status" value="2"/>
</dbReference>
<dbReference type="InterPro" id="IPR028082">
    <property type="entry name" value="Peripla_BP_I"/>
</dbReference>
<evidence type="ECO:0000256" key="2">
    <source>
        <dbReference type="ARBA" id="ARBA00007639"/>
    </source>
</evidence>
<dbReference type="PANTHER" id="PTHR46847">
    <property type="entry name" value="D-ALLOSE-BINDING PERIPLASMIC PROTEIN-RELATED"/>
    <property type="match status" value="1"/>
</dbReference>
<organism evidence="8 9">
    <name type="scientific">Clostridium isatidis</name>
    <dbReference type="NCBI Taxonomy" id="182773"/>
    <lineage>
        <taxon>Bacteria</taxon>
        <taxon>Bacillati</taxon>
        <taxon>Bacillota</taxon>
        <taxon>Clostridia</taxon>
        <taxon>Eubacteriales</taxon>
        <taxon>Clostridiaceae</taxon>
        <taxon>Clostridium</taxon>
    </lineage>
</organism>
<keyword evidence="4" id="KW-0732">Signal</keyword>
<evidence type="ECO:0000313" key="8">
    <source>
        <dbReference type="EMBL" id="ASW42533.1"/>
    </source>
</evidence>
<name>A0A343JAH5_9CLOT</name>
<dbReference type="GO" id="GO:0046872">
    <property type="term" value="F:metal ion binding"/>
    <property type="evidence" value="ECO:0007669"/>
    <property type="project" value="UniProtKB-KW"/>
</dbReference>
<proteinExistence type="inferred from homology"/>
<evidence type="ECO:0000259" key="7">
    <source>
        <dbReference type="Pfam" id="PF13407"/>
    </source>
</evidence>
<dbReference type="InterPro" id="IPR044085">
    <property type="entry name" value="MglB-like_PBP1"/>
</dbReference>